<feature type="compositionally biased region" description="Acidic residues" evidence="4">
    <location>
        <begin position="177"/>
        <end position="191"/>
    </location>
</feature>
<evidence type="ECO:0000256" key="3">
    <source>
        <dbReference type="ARBA" id="ARBA00023157"/>
    </source>
</evidence>
<feature type="compositionally biased region" description="Low complexity" evidence="4">
    <location>
        <begin position="486"/>
        <end position="523"/>
    </location>
</feature>
<dbReference type="Gene3D" id="3.40.30.10">
    <property type="entry name" value="Glutaredoxin"/>
    <property type="match status" value="1"/>
</dbReference>
<feature type="region of interest" description="Disordered" evidence="4">
    <location>
        <begin position="366"/>
        <end position="426"/>
    </location>
</feature>
<dbReference type="Pfam" id="PF00085">
    <property type="entry name" value="Thioredoxin"/>
    <property type="match status" value="1"/>
</dbReference>
<dbReference type="OrthoDB" id="89at2759"/>
<feature type="domain" description="Thioredoxin" evidence="5">
    <location>
        <begin position="31"/>
        <end position="155"/>
    </location>
</feature>
<evidence type="ECO:0000256" key="1">
    <source>
        <dbReference type="ARBA" id="ARBA00022737"/>
    </source>
</evidence>
<feature type="region of interest" description="Disordered" evidence="4">
    <location>
        <begin position="486"/>
        <end position="540"/>
    </location>
</feature>
<evidence type="ECO:0000259" key="5">
    <source>
        <dbReference type="PROSITE" id="PS51352"/>
    </source>
</evidence>
<gene>
    <name evidence="6" type="ORF">BWQ96_06787</name>
</gene>
<proteinExistence type="predicted"/>
<keyword evidence="2" id="KW-0802">TPR repeat</keyword>
<keyword evidence="7" id="KW-1185">Reference proteome</keyword>
<dbReference type="SUPFAM" id="SSF52833">
    <property type="entry name" value="Thioredoxin-like"/>
    <property type="match status" value="1"/>
</dbReference>
<dbReference type="Proteomes" id="UP000247409">
    <property type="component" value="Unassembled WGS sequence"/>
</dbReference>
<feature type="compositionally biased region" description="Basic and acidic residues" evidence="4">
    <location>
        <begin position="389"/>
        <end position="411"/>
    </location>
</feature>
<dbReference type="PROSITE" id="PS51352">
    <property type="entry name" value="THIOREDOXIN_2"/>
    <property type="match status" value="1"/>
</dbReference>
<dbReference type="PANTHER" id="PTHR45883">
    <property type="entry name" value="HSC70-INTERACTING PROTEIN"/>
    <property type="match status" value="1"/>
</dbReference>
<dbReference type="CDD" id="cd02947">
    <property type="entry name" value="TRX_family"/>
    <property type="match status" value="1"/>
</dbReference>
<dbReference type="PANTHER" id="PTHR45883:SF2">
    <property type="entry name" value="HSC70-INTERACTING PROTEIN"/>
    <property type="match status" value="1"/>
</dbReference>
<dbReference type="AlphaFoldDB" id="A0A2V3IN29"/>
<sequence length="540" mass="59656">MDDSSIQGAERLIAHLRQNPSEIHDSRLTFLRSYLASLNAEMPAVQSGPVRSVDSLESWKKLLDEAGSTPVVVDAFATWCGPCKAIAPLYEKFAVEYKGRVIFSRYDVDKATDLAAEMNVSAMPTFRLFKDGKEIGSLVGADPNKLEDMIKKAAEDRTDTNGGMKEEHVHEEKMEDAQQEEEKEDEDEDEDEKKAIEEEHALVEEFNRDAGVLAMEDRDTNPSELPVGDMHAKLSEADIDRMISLKQEASQYAASEEWEAALEKYNELMGLSPSTLSLAKRADVLLHLKRPCAAIRDCETALAENDSSAKALKTRGKAYAMIGEWEKAAKDLQKGNALDFDEEAGRAETEVEMRWNQIRELRLKRDAKRREKAVEKEKKERERRRREAVKRYEEEKAREEKPREANFKEQDSTGSTPNLDTLLGSLNLPADVKEKVKRPEVRAKLMKVFQEMQSSTPDKAMSSILKYIGDPDVGPIVQAAMSSMMGGAGAAPHPSAQASATAGANADGTAETTADAGTTTNDSGLGGMGGFSTNLADEVD</sequence>
<evidence type="ECO:0000313" key="7">
    <source>
        <dbReference type="Proteomes" id="UP000247409"/>
    </source>
</evidence>
<dbReference type="SUPFAM" id="SSF48452">
    <property type="entry name" value="TPR-like"/>
    <property type="match status" value="1"/>
</dbReference>
<evidence type="ECO:0000313" key="6">
    <source>
        <dbReference type="EMBL" id="PXF43494.1"/>
    </source>
</evidence>
<evidence type="ECO:0000256" key="2">
    <source>
        <dbReference type="ARBA" id="ARBA00022803"/>
    </source>
</evidence>
<dbReference type="GO" id="GO:0006950">
    <property type="term" value="P:response to stress"/>
    <property type="evidence" value="ECO:0007669"/>
    <property type="project" value="UniProtKB-ARBA"/>
</dbReference>
<dbReference type="InterPro" id="IPR036249">
    <property type="entry name" value="Thioredoxin-like_sf"/>
</dbReference>
<keyword evidence="3" id="KW-1015">Disulfide bond</keyword>
<feature type="compositionally biased region" description="Basic and acidic residues" evidence="4">
    <location>
        <begin position="366"/>
        <end position="380"/>
    </location>
</feature>
<dbReference type="InterPro" id="IPR013766">
    <property type="entry name" value="Thioredoxin_domain"/>
</dbReference>
<accession>A0A2V3IN29</accession>
<dbReference type="FunFam" id="3.40.30.10:FF:000245">
    <property type="entry name" value="Thioredoxin"/>
    <property type="match status" value="1"/>
</dbReference>
<feature type="region of interest" description="Disordered" evidence="4">
    <location>
        <begin position="155"/>
        <end position="193"/>
    </location>
</feature>
<reference evidence="6 7" key="1">
    <citation type="journal article" date="2018" name="Mol. Biol. Evol.">
        <title>Analysis of the draft genome of the red seaweed Gracilariopsis chorda provides insights into genome size evolution in Rhodophyta.</title>
        <authorList>
            <person name="Lee J."/>
            <person name="Yang E.C."/>
            <person name="Graf L."/>
            <person name="Yang J.H."/>
            <person name="Qiu H."/>
            <person name="Zel Zion U."/>
            <person name="Chan C.X."/>
            <person name="Stephens T.G."/>
            <person name="Weber A.P.M."/>
            <person name="Boo G.H."/>
            <person name="Boo S.M."/>
            <person name="Kim K.M."/>
            <person name="Shin Y."/>
            <person name="Jung M."/>
            <person name="Lee S.J."/>
            <person name="Yim H.S."/>
            <person name="Lee J.H."/>
            <person name="Bhattacharya D."/>
            <person name="Yoon H.S."/>
        </authorList>
    </citation>
    <scope>NUCLEOTIDE SEQUENCE [LARGE SCALE GENOMIC DNA]</scope>
    <source>
        <strain evidence="6 7">SKKU-2015</strain>
        <tissue evidence="6">Whole body</tissue>
    </source>
</reference>
<keyword evidence="1" id="KW-0677">Repeat</keyword>
<name>A0A2V3IN29_9FLOR</name>
<dbReference type="STRING" id="448386.A0A2V3IN29"/>
<feature type="compositionally biased region" description="Polar residues" evidence="4">
    <location>
        <begin position="531"/>
        <end position="540"/>
    </location>
</feature>
<dbReference type="PRINTS" id="PR00421">
    <property type="entry name" value="THIOREDOXIN"/>
</dbReference>
<dbReference type="Gene3D" id="6.10.250.3420">
    <property type="match status" value="1"/>
</dbReference>
<feature type="compositionally biased region" description="Basic and acidic residues" evidence="4">
    <location>
        <begin position="155"/>
        <end position="176"/>
    </location>
</feature>
<evidence type="ECO:0000256" key="4">
    <source>
        <dbReference type="SAM" id="MobiDB-lite"/>
    </source>
</evidence>
<dbReference type="Gene3D" id="1.25.40.10">
    <property type="entry name" value="Tetratricopeptide repeat domain"/>
    <property type="match status" value="1"/>
</dbReference>
<organism evidence="6 7">
    <name type="scientific">Gracilariopsis chorda</name>
    <dbReference type="NCBI Taxonomy" id="448386"/>
    <lineage>
        <taxon>Eukaryota</taxon>
        <taxon>Rhodophyta</taxon>
        <taxon>Florideophyceae</taxon>
        <taxon>Rhodymeniophycidae</taxon>
        <taxon>Gracilariales</taxon>
        <taxon>Gracilariaceae</taxon>
        <taxon>Gracilariopsis</taxon>
    </lineage>
</organism>
<protein>
    <submittedName>
        <fullName evidence="6">58 kDa phosphoprotein</fullName>
    </submittedName>
</protein>
<dbReference type="InterPro" id="IPR011990">
    <property type="entry name" value="TPR-like_helical_dom_sf"/>
</dbReference>
<dbReference type="EMBL" id="NBIV01000124">
    <property type="protein sequence ID" value="PXF43494.1"/>
    <property type="molecule type" value="Genomic_DNA"/>
</dbReference>
<dbReference type="GO" id="GO:0030544">
    <property type="term" value="F:Hsp70 protein binding"/>
    <property type="evidence" value="ECO:0007669"/>
    <property type="project" value="TreeGrafter"/>
</dbReference>
<comment type="caution">
    <text evidence="6">The sequence shown here is derived from an EMBL/GenBank/DDBJ whole genome shotgun (WGS) entry which is preliminary data.</text>
</comment>